<comment type="cofactor">
    <cofactor evidence="1">
        <name>Mg(2+)</name>
        <dbReference type="ChEBI" id="CHEBI:18420"/>
    </cofactor>
</comment>
<dbReference type="RefSeq" id="WP_344681117.1">
    <property type="nucleotide sequence ID" value="NZ_BAAAVT010000006.1"/>
</dbReference>
<sequence length="431" mass="46412">MSRGPVLGEELLGRVDALLADTDQMLENLYPGDRGRRQPVHTVYIPADTWAPGLLADWGAKALAAVEAHGGMEQLAERVIRLSGAEPGDGLAGDVAGLARAVTEKLRQDPIEDLRLDFEDGFGLRDDAEEDHWAQEAARRVARGLDENVTPGWIGIRFRCLEAATRRRGLRTLDLFLTELHDAVGGLPEGLVLTLPKVTTADQVRAMVLAVEELERQLGIDAGRIGFEIQVETPQLILGPDGTVPLAGAVHAGQRRVTSLHYGTYDYSASLGIAAAHQSMDHPAADFAKQQMLLAAAETGVHVSDGSTNILPLGDPDSVVAAWDLHARLVRRHLQRGIYQGWDLHPHQLPTRFLATFLFYREGFADAASRVRRYVGGESGAVLDEPATAKALAGYLQRGLTCGAVTEDDVVAATGLDAAGLRHLARTGRPA</sequence>
<dbReference type="InterPro" id="IPR040442">
    <property type="entry name" value="Pyrv_kinase-like_dom_sf"/>
</dbReference>
<evidence type="ECO:0008006" key="6">
    <source>
        <dbReference type="Google" id="ProtNLM"/>
    </source>
</evidence>
<accession>A0ABP6LTB6</accession>
<dbReference type="Pfam" id="PF22484">
    <property type="entry name" value="DUF6986"/>
    <property type="match status" value="1"/>
</dbReference>
<protein>
    <recommendedName>
        <fullName evidence="6">Aldolase</fullName>
    </recommendedName>
</protein>
<dbReference type="PANTHER" id="PTHR32308">
    <property type="entry name" value="LYASE BETA SUBUNIT, PUTATIVE (AFU_ORTHOLOGUE AFUA_4G13030)-RELATED"/>
    <property type="match status" value="1"/>
</dbReference>
<evidence type="ECO:0000256" key="3">
    <source>
        <dbReference type="ARBA" id="ARBA00022842"/>
    </source>
</evidence>
<dbReference type="SUPFAM" id="SSF51621">
    <property type="entry name" value="Phosphoenolpyruvate/pyruvate domain"/>
    <property type="match status" value="1"/>
</dbReference>
<reference evidence="5" key="1">
    <citation type="journal article" date="2019" name="Int. J. Syst. Evol. Microbiol.">
        <title>The Global Catalogue of Microorganisms (GCM) 10K type strain sequencing project: providing services to taxonomists for standard genome sequencing and annotation.</title>
        <authorList>
            <consortium name="The Broad Institute Genomics Platform"/>
            <consortium name="The Broad Institute Genome Sequencing Center for Infectious Disease"/>
            <person name="Wu L."/>
            <person name="Ma J."/>
        </authorList>
    </citation>
    <scope>NUCLEOTIDE SEQUENCE [LARGE SCALE GENOMIC DNA]</scope>
    <source>
        <strain evidence="5">JCM 14309</strain>
    </source>
</reference>
<organism evidence="4 5">
    <name type="scientific">Nesterenkonia aethiopica</name>
    <dbReference type="NCBI Taxonomy" id="269144"/>
    <lineage>
        <taxon>Bacteria</taxon>
        <taxon>Bacillati</taxon>
        <taxon>Actinomycetota</taxon>
        <taxon>Actinomycetes</taxon>
        <taxon>Micrococcales</taxon>
        <taxon>Micrococcaceae</taxon>
        <taxon>Nesterenkonia</taxon>
    </lineage>
</organism>
<dbReference type="PANTHER" id="PTHR32308:SF10">
    <property type="entry name" value="CITRATE LYASE SUBUNIT BETA"/>
    <property type="match status" value="1"/>
</dbReference>
<dbReference type="EMBL" id="BAAAVT010000006">
    <property type="protein sequence ID" value="GAA3058709.1"/>
    <property type="molecule type" value="Genomic_DNA"/>
</dbReference>
<proteinExistence type="predicted"/>
<dbReference type="Gene3D" id="3.20.20.60">
    <property type="entry name" value="Phosphoenolpyruvate-binding domains"/>
    <property type="match status" value="1"/>
</dbReference>
<comment type="caution">
    <text evidence="4">The sequence shown here is derived from an EMBL/GenBank/DDBJ whole genome shotgun (WGS) entry which is preliminary data.</text>
</comment>
<evidence type="ECO:0000256" key="1">
    <source>
        <dbReference type="ARBA" id="ARBA00001946"/>
    </source>
</evidence>
<evidence type="ECO:0000313" key="4">
    <source>
        <dbReference type="EMBL" id="GAA3058709.1"/>
    </source>
</evidence>
<dbReference type="InterPro" id="IPR054255">
    <property type="entry name" value="DUF6986"/>
</dbReference>
<keyword evidence="2" id="KW-0479">Metal-binding</keyword>
<dbReference type="Proteomes" id="UP001500236">
    <property type="component" value="Unassembled WGS sequence"/>
</dbReference>
<gene>
    <name evidence="4" type="ORF">GCM10010529_10550</name>
</gene>
<evidence type="ECO:0000256" key="2">
    <source>
        <dbReference type="ARBA" id="ARBA00022723"/>
    </source>
</evidence>
<keyword evidence="5" id="KW-1185">Reference proteome</keyword>
<evidence type="ECO:0000313" key="5">
    <source>
        <dbReference type="Proteomes" id="UP001500236"/>
    </source>
</evidence>
<dbReference type="InterPro" id="IPR015813">
    <property type="entry name" value="Pyrv/PenolPyrv_kinase-like_dom"/>
</dbReference>
<keyword evidence="3" id="KW-0460">Magnesium</keyword>
<name>A0ABP6LTB6_9MICC</name>